<dbReference type="SUPFAM" id="SSF55874">
    <property type="entry name" value="ATPase domain of HSP90 chaperone/DNA topoisomerase II/histidine kinase"/>
    <property type="match status" value="1"/>
</dbReference>
<dbReference type="SMART" id="SM00387">
    <property type="entry name" value="HATPase_c"/>
    <property type="match status" value="1"/>
</dbReference>
<keyword evidence="9 13" id="KW-0067">ATP-binding</keyword>
<keyword evidence="3 13" id="KW-1003">Cell membrane</keyword>
<evidence type="ECO:0000256" key="3">
    <source>
        <dbReference type="ARBA" id="ARBA00022475"/>
    </source>
</evidence>
<evidence type="ECO:0000256" key="14">
    <source>
        <dbReference type="SAM" id="Coils"/>
    </source>
</evidence>
<dbReference type="EC" id="2.7.13.3" evidence="13"/>
<reference evidence="17 18" key="1">
    <citation type="submission" date="2018-09" db="EMBL/GenBank/DDBJ databases">
        <title>Genomic Encyclopedia of Archaeal and Bacterial Type Strains, Phase II (KMG-II): from individual species to whole genera.</title>
        <authorList>
            <person name="Goeker M."/>
        </authorList>
    </citation>
    <scope>NUCLEOTIDE SEQUENCE [LARGE SCALE GENOMIC DNA]</scope>
    <source>
        <strain evidence="17 18">DSM 17008</strain>
    </source>
</reference>
<evidence type="ECO:0000256" key="12">
    <source>
        <dbReference type="ARBA" id="ARBA00023136"/>
    </source>
</evidence>
<name>A0A419V021_9BACL</name>
<evidence type="ECO:0000256" key="1">
    <source>
        <dbReference type="ARBA" id="ARBA00000085"/>
    </source>
</evidence>
<sequence length="348" mass="39485">MTLLMKQIVIGIAASLLIGLLILILTFRVFEPVSLRILWEARIGDLPYAFMVPAVLVTAGAVLGLISGLYWQHKWQKAIIEASSLVRGERLPKQDQEALPELRQLQKAFRELETQAELQAERSQKLATERAEERQQSLQEVIEQERTRIARELHDSVSQQLFAASMMVSAISDEEKEIADTSKKRWRLVEDMIIQSQVEMRALLLHLRPAALQEQSLQAGVIKLVEELREKVPLDIHIKTEEFPIEKGVEDQLFRVVQEAVSNTLRHARAHSLHVLLIERDQTIILRISDDGIGFEAAEARTDSYGLTNMKERAEEVGGRCKIVSVPGEGSRVEVKVPQLRREDQSVD</sequence>
<dbReference type="InterPro" id="IPR011712">
    <property type="entry name" value="Sig_transdc_His_kin_sub3_dim/P"/>
</dbReference>
<feature type="domain" description="Histidine kinase" evidence="16">
    <location>
        <begin position="148"/>
        <end position="341"/>
    </location>
</feature>
<dbReference type="GO" id="GO:0005886">
    <property type="term" value="C:plasma membrane"/>
    <property type="evidence" value="ECO:0007669"/>
    <property type="project" value="UniProtKB-SubCell"/>
</dbReference>
<evidence type="ECO:0000256" key="6">
    <source>
        <dbReference type="ARBA" id="ARBA00022692"/>
    </source>
</evidence>
<dbReference type="InterPro" id="IPR017202">
    <property type="entry name" value="LiaS/VraS"/>
</dbReference>
<dbReference type="Pfam" id="PF02518">
    <property type="entry name" value="HATPase_c"/>
    <property type="match status" value="1"/>
</dbReference>
<evidence type="ECO:0000259" key="16">
    <source>
        <dbReference type="PROSITE" id="PS50109"/>
    </source>
</evidence>
<dbReference type="CDD" id="cd16917">
    <property type="entry name" value="HATPase_UhpB-NarQ-NarX-like"/>
    <property type="match status" value="1"/>
</dbReference>
<dbReference type="GO" id="GO:0000155">
    <property type="term" value="F:phosphorelay sensor kinase activity"/>
    <property type="evidence" value="ECO:0007669"/>
    <property type="project" value="UniProtKB-UniRule"/>
</dbReference>
<dbReference type="PIRSF" id="PIRSF037431">
    <property type="entry name" value="STHK_LiaS"/>
    <property type="match status" value="1"/>
</dbReference>
<keyword evidence="6 15" id="KW-0812">Transmembrane</keyword>
<feature type="coiled-coil region" evidence="14">
    <location>
        <begin position="102"/>
        <end position="148"/>
    </location>
</feature>
<dbReference type="InterPro" id="IPR003594">
    <property type="entry name" value="HATPase_dom"/>
</dbReference>
<evidence type="ECO:0000256" key="4">
    <source>
        <dbReference type="ARBA" id="ARBA00022553"/>
    </source>
</evidence>
<evidence type="ECO:0000256" key="7">
    <source>
        <dbReference type="ARBA" id="ARBA00022741"/>
    </source>
</evidence>
<evidence type="ECO:0000256" key="8">
    <source>
        <dbReference type="ARBA" id="ARBA00022777"/>
    </source>
</evidence>
<dbReference type="Proteomes" id="UP000285120">
    <property type="component" value="Unassembled WGS sequence"/>
</dbReference>
<dbReference type="PROSITE" id="PS50109">
    <property type="entry name" value="HIS_KIN"/>
    <property type="match status" value="1"/>
</dbReference>
<dbReference type="InterPro" id="IPR036890">
    <property type="entry name" value="HATPase_C_sf"/>
</dbReference>
<feature type="transmembrane region" description="Helical" evidence="15">
    <location>
        <begin position="7"/>
        <end position="30"/>
    </location>
</feature>
<comment type="caution">
    <text evidence="17">The sequence shown here is derived from an EMBL/GenBank/DDBJ whole genome shotgun (WGS) entry which is preliminary data.</text>
</comment>
<evidence type="ECO:0000256" key="15">
    <source>
        <dbReference type="SAM" id="Phobius"/>
    </source>
</evidence>
<evidence type="ECO:0000256" key="13">
    <source>
        <dbReference type="PIRNR" id="PIRNR037431"/>
    </source>
</evidence>
<keyword evidence="5 13" id="KW-0808">Transferase</keyword>
<organism evidence="17 18">
    <name type="scientific">Sinobaca qinghaiensis</name>
    <dbReference type="NCBI Taxonomy" id="342944"/>
    <lineage>
        <taxon>Bacteria</taxon>
        <taxon>Bacillati</taxon>
        <taxon>Bacillota</taxon>
        <taxon>Bacilli</taxon>
        <taxon>Bacillales</taxon>
        <taxon>Sporolactobacillaceae</taxon>
        <taxon>Sinobaca</taxon>
    </lineage>
</organism>
<keyword evidence="10 15" id="KW-1133">Transmembrane helix</keyword>
<dbReference type="PANTHER" id="PTHR24421:SF37">
    <property type="entry name" value="SENSOR HISTIDINE KINASE NARS"/>
    <property type="match status" value="1"/>
</dbReference>
<dbReference type="AlphaFoldDB" id="A0A419V021"/>
<feature type="transmembrane region" description="Helical" evidence="15">
    <location>
        <begin position="50"/>
        <end position="71"/>
    </location>
</feature>
<evidence type="ECO:0000256" key="9">
    <source>
        <dbReference type="ARBA" id="ARBA00022840"/>
    </source>
</evidence>
<evidence type="ECO:0000256" key="2">
    <source>
        <dbReference type="ARBA" id="ARBA00004651"/>
    </source>
</evidence>
<comment type="catalytic activity">
    <reaction evidence="1 13">
        <text>ATP + protein L-histidine = ADP + protein N-phospho-L-histidine.</text>
        <dbReference type="EC" id="2.7.13.3"/>
    </reaction>
</comment>
<comment type="subcellular location">
    <subcellularLocation>
        <location evidence="2 13">Cell membrane</location>
        <topology evidence="2 13">Multi-pass membrane protein</topology>
    </subcellularLocation>
</comment>
<keyword evidence="7 13" id="KW-0547">Nucleotide-binding</keyword>
<dbReference type="PANTHER" id="PTHR24421">
    <property type="entry name" value="NITRATE/NITRITE SENSOR PROTEIN NARX-RELATED"/>
    <property type="match status" value="1"/>
</dbReference>
<evidence type="ECO:0000256" key="11">
    <source>
        <dbReference type="ARBA" id="ARBA00023012"/>
    </source>
</evidence>
<proteinExistence type="predicted"/>
<evidence type="ECO:0000256" key="10">
    <source>
        <dbReference type="ARBA" id="ARBA00022989"/>
    </source>
</evidence>
<dbReference type="OrthoDB" id="9795828at2"/>
<protein>
    <recommendedName>
        <fullName evidence="13">Sensor histidine kinase</fullName>
        <ecNumber evidence="13">2.7.13.3</ecNumber>
    </recommendedName>
</protein>
<keyword evidence="18" id="KW-1185">Reference proteome</keyword>
<dbReference type="GO" id="GO:0046983">
    <property type="term" value="F:protein dimerization activity"/>
    <property type="evidence" value="ECO:0007669"/>
    <property type="project" value="InterPro"/>
</dbReference>
<keyword evidence="11 13" id="KW-0902">Two-component regulatory system</keyword>
<gene>
    <name evidence="17" type="ORF">ATL39_2683</name>
</gene>
<dbReference type="RefSeq" id="WP_120193830.1">
    <property type="nucleotide sequence ID" value="NZ_RAPK01000010.1"/>
</dbReference>
<keyword evidence="8 13" id="KW-0418">Kinase</keyword>
<keyword evidence="14" id="KW-0175">Coiled coil</keyword>
<dbReference type="Gene3D" id="3.30.565.10">
    <property type="entry name" value="Histidine kinase-like ATPase, C-terminal domain"/>
    <property type="match status" value="1"/>
</dbReference>
<accession>A0A419V021</accession>
<evidence type="ECO:0000313" key="18">
    <source>
        <dbReference type="Proteomes" id="UP000285120"/>
    </source>
</evidence>
<dbReference type="Gene3D" id="1.20.5.1930">
    <property type="match status" value="1"/>
</dbReference>
<keyword evidence="4" id="KW-0597">Phosphoprotein</keyword>
<dbReference type="InterPro" id="IPR005467">
    <property type="entry name" value="His_kinase_dom"/>
</dbReference>
<dbReference type="GO" id="GO:0005524">
    <property type="term" value="F:ATP binding"/>
    <property type="evidence" value="ECO:0007669"/>
    <property type="project" value="UniProtKB-UniRule"/>
</dbReference>
<dbReference type="Pfam" id="PF07730">
    <property type="entry name" value="HisKA_3"/>
    <property type="match status" value="1"/>
</dbReference>
<evidence type="ECO:0000256" key="5">
    <source>
        <dbReference type="ARBA" id="ARBA00022679"/>
    </source>
</evidence>
<keyword evidence="12 13" id="KW-0472">Membrane</keyword>
<dbReference type="EMBL" id="RAPK01000010">
    <property type="protein sequence ID" value="RKD71287.1"/>
    <property type="molecule type" value="Genomic_DNA"/>
</dbReference>
<evidence type="ECO:0000313" key="17">
    <source>
        <dbReference type="EMBL" id="RKD71287.1"/>
    </source>
</evidence>
<dbReference type="InterPro" id="IPR050482">
    <property type="entry name" value="Sensor_HK_TwoCompSys"/>
</dbReference>